<sequence>MVLSRYSDYRRGNIDLRSSESPIVCTPPSCRHGPAMTQLKRGHLHLRSTFESELGDITPIPHTTIGGTRIVRQLTAGMHFLITYQELQHIWDALPDSGAIQRAKGRLPALGNVIVCNDYVALVHPDVDHEMEEIITNVLKAQVSRQTVVDNVLVGSCCIITNQGGLVRPKTSIQAQGELSSLLQVLLAASSVNHDSDVLGAGCAFTGYETAATEADVIEATFELEGQETIVIVQEMRDALIDTMAYFVVLFVVH</sequence>
<dbReference type="HOGENOM" id="CLU_071894_0_1_1"/>
<dbReference type="AlphaFoldDB" id="A0A067MD58"/>
<evidence type="ECO:0000256" key="2">
    <source>
        <dbReference type="ARBA" id="ARBA00022917"/>
    </source>
</evidence>
<dbReference type="GO" id="GO:0043022">
    <property type="term" value="F:ribosome binding"/>
    <property type="evidence" value="ECO:0007669"/>
    <property type="project" value="InterPro"/>
</dbReference>
<organism evidence="3 4">
    <name type="scientific">Botryobasidium botryosum (strain FD-172 SS1)</name>
    <dbReference type="NCBI Taxonomy" id="930990"/>
    <lineage>
        <taxon>Eukaryota</taxon>
        <taxon>Fungi</taxon>
        <taxon>Dikarya</taxon>
        <taxon>Basidiomycota</taxon>
        <taxon>Agaricomycotina</taxon>
        <taxon>Agaricomycetes</taxon>
        <taxon>Cantharellales</taxon>
        <taxon>Botryobasidiaceae</taxon>
        <taxon>Botryobasidium</taxon>
    </lineage>
</organism>
<keyword evidence="1" id="KW-0396">Initiation factor</keyword>
<protein>
    <recommendedName>
        <fullName evidence="5">EIF-6</fullName>
    </recommendedName>
</protein>
<dbReference type="GO" id="GO:0042256">
    <property type="term" value="P:cytosolic ribosome assembly"/>
    <property type="evidence" value="ECO:0007669"/>
    <property type="project" value="InterPro"/>
</dbReference>
<dbReference type="Pfam" id="PF01912">
    <property type="entry name" value="eIF-6"/>
    <property type="match status" value="1"/>
</dbReference>
<dbReference type="SMART" id="SM00654">
    <property type="entry name" value="eIF6"/>
    <property type="match status" value="1"/>
</dbReference>
<dbReference type="Proteomes" id="UP000027195">
    <property type="component" value="Unassembled WGS sequence"/>
</dbReference>
<gene>
    <name evidence="3" type="ORF">BOTBODRAFT_56021</name>
</gene>
<dbReference type="PANTHER" id="PTHR10784">
    <property type="entry name" value="TRANSLATION INITIATION FACTOR 6"/>
    <property type="match status" value="1"/>
</dbReference>
<keyword evidence="4" id="KW-1185">Reference proteome</keyword>
<dbReference type="OrthoDB" id="4155914at2759"/>
<dbReference type="InParanoid" id="A0A067MD58"/>
<proteinExistence type="predicted"/>
<accession>A0A067MD58</accession>
<dbReference type="InterPro" id="IPR002769">
    <property type="entry name" value="eIF6"/>
</dbReference>
<name>A0A067MD58_BOTB1</name>
<keyword evidence="2" id="KW-0648">Protein biosynthesis</keyword>
<reference evidence="4" key="1">
    <citation type="journal article" date="2014" name="Proc. Natl. Acad. Sci. U.S.A.">
        <title>Extensive sampling of basidiomycete genomes demonstrates inadequacy of the white-rot/brown-rot paradigm for wood decay fungi.</title>
        <authorList>
            <person name="Riley R."/>
            <person name="Salamov A.A."/>
            <person name="Brown D.W."/>
            <person name="Nagy L.G."/>
            <person name="Floudas D."/>
            <person name="Held B.W."/>
            <person name="Levasseur A."/>
            <person name="Lombard V."/>
            <person name="Morin E."/>
            <person name="Otillar R."/>
            <person name="Lindquist E.A."/>
            <person name="Sun H."/>
            <person name="LaButti K.M."/>
            <person name="Schmutz J."/>
            <person name="Jabbour D."/>
            <person name="Luo H."/>
            <person name="Baker S.E."/>
            <person name="Pisabarro A.G."/>
            <person name="Walton J.D."/>
            <person name="Blanchette R.A."/>
            <person name="Henrissat B."/>
            <person name="Martin F."/>
            <person name="Cullen D."/>
            <person name="Hibbett D.S."/>
            <person name="Grigoriev I.V."/>
        </authorList>
    </citation>
    <scope>NUCLEOTIDE SEQUENCE [LARGE SCALE GENOMIC DNA]</scope>
    <source>
        <strain evidence="4">FD-172 SS1</strain>
    </source>
</reference>
<dbReference type="GO" id="GO:0003743">
    <property type="term" value="F:translation initiation factor activity"/>
    <property type="evidence" value="ECO:0007669"/>
    <property type="project" value="UniProtKB-KW"/>
</dbReference>
<evidence type="ECO:0008006" key="5">
    <source>
        <dbReference type="Google" id="ProtNLM"/>
    </source>
</evidence>
<dbReference type="EMBL" id="KL198043">
    <property type="protein sequence ID" value="KDQ13484.1"/>
    <property type="molecule type" value="Genomic_DNA"/>
</dbReference>
<evidence type="ECO:0000256" key="1">
    <source>
        <dbReference type="ARBA" id="ARBA00022540"/>
    </source>
</evidence>
<evidence type="ECO:0000313" key="4">
    <source>
        <dbReference type="Proteomes" id="UP000027195"/>
    </source>
</evidence>
<dbReference type="SUPFAM" id="SSF55909">
    <property type="entry name" value="Pentein"/>
    <property type="match status" value="1"/>
</dbReference>
<evidence type="ECO:0000313" key="3">
    <source>
        <dbReference type="EMBL" id="KDQ13484.1"/>
    </source>
</evidence>
<dbReference type="Gene3D" id="3.75.10.10">
    <property type="entry name" value="L-arginine/glycine Amidinotransferase, Chain A"/>
    <property type="match status" value="1"/>
</dbReference>
<dbReference type="STRING" id="930990.A0A067MD58"/>